<evidence type="ECO:0000313" key="4">
    <source>
        <dbReference type="Proteomes" id="UP000016536"/>
    </source>
</evidence>
<name>U1QUA8_9ACTO</name>
<dbReference type="Proteomes" id="UP000016536">
    <property type="component" value="Unassembled WGS sequence"/>
</dbReference>
<organism evidence="3 4">
    <name type="scientific">Actinomyces johnsonii F0542</name>
    <dbReference type="NCBI Taxonomy" id="1321818"/>
    <lineage>
        <taxon>Bacteria</taxon>
        <taxon>Bacillati</taxon>
        <taxon>Actinomycetota</taxon>
        <taxon>Actinomycetes</taxon>
        <taxon>Actinomycetales</taxon>
        <taxon>Actinomycetaceae</taxon>
        <taxon>Actinomyces</taxon>
    </lineage>
</organism>
<dbReference type="PANTHER" id="PTHR42776">
    <property type="entry name" value="SERINE PEPTIDASE S9 FAMILY MEMBER"/>
    <property type="match status" value="1"/>
</dbReference>
<dbReference type="PATRIC" id="fig|1321818.3.peg.347"/>
<dbReference type="EMBL" id="AWSE01000016">
    <property type="protein sequence ID" value="ERH25531.1"/>
    <property type="molecule type" value="Genomic_DNA"/>
</dbReference>
<gene>
    <name evidence="3" type="ORF">HMPREF1979_00411</name>
</gene>
<proteinExistence type="predicted"/>
<evidence type="ECO:0000313" key="3">
    <source>
        <dbReference type="EMBL" id="ERH25531.1"/>
    </source>
</evidence>
<comment type="caution">
    <text evidence="3">The sequence shown here is derived from an EMBL/GenBank/DDBJ whole genome shotgun (WGS) entry which is preliminary data.</text>
</comment>
<dbReference type="InterPro" id="IPR029058">
    <property type="entry name" value="AB_hydrolase_fold"/>
</dbReference>
<dbReference type="Gene3D" id="3.40.50.1820">
    <property type="entry name" value="alpha/beta hydrolase"/>
    <property type="match status" value="1"/>
</dbReference>
<dbReference type="SUPFAM" id="SSF53474">
    <property type="entry name" value="alpha/beta-Hydrolases"/>
    <property type="match status" value="1"/>
</dbReference>
<dbReference type="GO" id="GO:0006508">
    <property type="term" value="P:proteolysis"/>
    <property type="evidence" value="ECO:0007669"/>
    <property type="project" value="InterPro"/>
</dbReference>
<accession>U1QUA8</accession>
<dbReference type="AlphaFoldDB" id="U1QUA8"/>
<reference evidence="3 4" key="1">
    <citation type="submission" date="2013-08" db="EMBL/GenBank/DDBJ databases">
        <authorList>
            <person name="Weinstock G."/>
            <person name="Sodergren E."/>
            <person name="Wylie T."/>
            <person name="Fulton L."/>
            <person name="Fulton R."/>
            <person name="Fronick C."/>
            <person name="O'Laughlin M."/>
            <person name="Godfrey J."/>
            <person name="Miner T."/>
            <person name="Herter B."/>
            <person name="Appelbaum E."/>
            <person name="Cordes M."/>
            <person name="Lek S."/>
            <person name="Wollam A."/>
            <person name="Pepin K.H."/>
            <person name="Palsikar V.B."/>
            <person name="Mitreva M."/>
            <person name="Wilson R.K."/>
        </authorList>
    </citation>
    <scope>NUCLEOTIDE SEQUENCE [LARGE SCALE GENOMIC DNA]</scope>
    <source>
        <strain evidence="3 4">F0542</strain>
    </source>
</reference>
<evidence type="ECO:0000256" key="1">
    <source>
        <dbReference type="ARBA" id="ARBA00022801"/>
    </source>
</evidence>
<dbReference type="Pfam" id="PF00326">
    <property type="entry name" value="Peptidase_S9"/>
    <property type="match status" value="1"/>
</dbReference>
<keyword evidence="4" id="KW-1185">Reference proteome</keyword>
<evidence type="ECO:0000259" key="2">
    <source>
        <dbReference type="Pfam" id="PF00326"/>
    </source>
</evidence>
<keyword evidence="1" id="KW-0378">Hydrolase</keyword>
<dbReference type="GO" id="GO:0004252">
    <property type="term" value="F:serine-type endopeptidase activity"/>
    <property type="evidence" value="ECO:0007669"/>
    <property type="project" value="TreeGrafter"/>
</dbReference>
<feature type="domain" description="Peptidase S9 prolyl oligopeptidase catalytic" evidence="2">
    <location>
        <begin position="335"/>
        <end position="471"/>
    </location>
</feature>
<sequence length="479" mass="51398">MEEFFTSSLCTVMFDDAPLPGLPQGSVVLLEAGSPFLIGMAGTPQELAAFMREDHVPHYLINLSHGETEEGLESGPSSSVSLIGDLPRGSVSRYSLGDHSTVVFTERLIDEVTSYCAEDGSVIATVADGVSHYTGIPGLTGVWVELGTPQVLRWPGGSWTGDSPIKRILPNEANEKIQVITATGSHRLVGTDGAAEAPGTPQTAPAPILWCPASEDPADGVPGTVITRILPERSVDITLTESARGSVPLIWFDSSWALPTEASEPTPIDLGSLQPDSVRWCHAGSRPVVRVGIDYQALAKVHAEKILAELYQAWQTALDVIANELPDSPTSPFLGGHSFGAALAAVSVLRDISSPRGVLLRSGAYDRYTTPAGFQHDRRTAASDPGLYSMMTVLPCAHAHRGIPFLLTCGDSDENSATTPEQSLYLYENLLVADADVTLSIFPGEGHVFDSRQSIVDRRRLEEVWMSEHSQSSQRPLHQ</sequence>
<dbReference type="HOGENOM" id="CLU_027188_0_0_11"/>
<protein>
    <recommendedName>
        <fullName evidence="2">Peptidase S9 prolyl oligopeptidase catalytic domain-containing protein</fullName>
    </recommendedName>
</protein>
<dbReference type="InterPro" id="IPR001375">
    <property type="entry name" value="Peptidase_S9_cat"/>
</dbReference>
<dbReference type="PANTHER" id="PTHR42776:SF28">
    <property type="entry name" value="GLUTAMYL ENDOPEPTIDASE, CHLOROPLASTIC-RELATED"/>
    <property type="match status" value="1"/>
</dbReference>